<dbReference type="PANTHER" id="PTHR43775">
    <property type="entry name" value="FATTY ACID SYNTHASE"/>
    <property type="match status" value="1"/>
</dbReference>
<name>A0ABZ2LKR9_9BACT</name>
<evidence type="ECO:0000313" key="6">
    <source>
        <dbReference type="EMBL" id="WXB09432.1"/>
    </source>
</evidence>
<keyword evidence="2" id="KW-0597">Phosphoprotein</keyword>
<evidence type="ECO:0000256" key="3">
    <source>
        <dbReference type="ARBA" id="ARBA00022679"/>
    </source>
</evidence>
<dbReference type="SUPFAM" id="SSF52151">
    <property type="entry name" value="FabD/lysophospholipase-like"/>
    <property type="match status" value="1"/>
</dbReference>
<dbReference type="EMBL" id="CP089983">
    <property type="protein sequence ID" value="WXB09432.1"/>
    <property type="molecule type" value="Genomic_DNA"/>
</dbReference>
<dbReference type="Proteomes" id="UP001374803">
    <property type="component" value="Chromosome"/>
</dbReference>
<sequence length="836" mass="90692">MTTSMQIRAGAPAQDRTARTPCSLALVSAPNESQVRAALQHVRPPGGGIVELHAAGQGGHRAALLFGEGAEPVVAIGPATATARPIAFMLPGLGDHYLDMGAELYRTQPTFRAEIDRCAELLKPELGLDLRDLIYPTKAQHESTPNVSSKGAVDLRRMLGRDDRAPSAHETRLNRTSIAQPALFVVEYAVAKLLEAWGLRPNAMIGYSLGEYVAACLGGVLSLEASLTLVARRAQLIETLPPGAMLAVNLPEEQVLPLLGRHLSLSAVTGPELTVVAGAPEEIGELERALAGRAVTVRRVQTSHAFHSAMMRPIADRVTALAKTYAPRAPAIPYVSNVTGRFITEAEVLDPAYWAAHLCSPVRFREGLHTLAERPERVFLEVGPGQSLSSIVLLDPGIGARPDRLIVASMRHAYDPQSDTVALFKAVSRLWVENAALDAAALPAQPLADHASDAETHGTTPSTPTAEAELETRTERDLAAIWSQLLPGHKIGPTTSFFELGGNSLTATRLINRIQRSFRVSFPLRRIYEAGTLRAMAAAIEATKSGRSVSAPSGQSGQSGRLATQSTAAPQEAIPTVALANGLVVRHQNLAETQHFYDDIFAHRSYVKHGIRIPDGACVFDVGANIGLFTLFAHREAKDVRVFSFEPAPRMFEILSKNIAEQGIRATALNVGVSNVEGEASFTFYPRSTGMSSFHADEAEEKHNLKTIISNQKKAGVAEVSEVAGFEEELLDVRFQSTVFTAKLRRLSDVIREQRVERIDLIKIDVQKCELEVIEGIDDEHWPMIRQVVLEAHDADGRVEVLRSRLAQHGFKVTVQQDELYAGTNIHNLYAVRDGL</sequence>
<dbReference type="GO" id="GO:0008168">
    <property type="term" value="F:methyltransferase activity"/>
    <property type="evidence" value="ECO:0007669"/>
    <property type="project" value="UniProtKB-KW"/>
</dbReference>
<dbReference type="GO" id="GO:0032259">
    <property type="term" value="P:methylation"/>
    <property type="evidence" value="ECO:0007669"/>
    <property type="project" value="UniProtKB-KW"/>
</dbReference>
<dbReference type="InterPro" id="IPR016035">
    <property type="entry name" value="Acyl_Trfase/lysoPLipase"/>
</dbReference>
<evidence type="ECO:0000256" key="4">
    <source>
        <dbReference type="SAM" id="MobiDB-lite"/>
    </source>
</evidence>
<dbReference type="PANTHER" id="PTHR43775:SF51">
    <property type="entry name" value="INACTIVE PHENOLPHTHIOCEROL SYNTHESIS POLYKETIDE SYNTHASE TYPE I PKS1-RELATED"/>
    <property type="match status" value="1"/>
</dbReference>
<gene>
    <name evidence="6" type="ORF">LVJ94_19640</name>
</gene>
<feature type="region of interest" description="Disordered" evidence="4">
    <location>
        <begin position="448"/>
        <end position="471"/>
    </location>
</feature>
<evidence type="ECO:0000256" key="1">
    <source>
        <dbReference type="ARBA" id="ARBA00022450"/>
    </source>
</evidence>
<dbReference type="SUPFAM" id="SSF55048">
    <property type="entry name" value="Probable ACP-binding domain of malonyl-CoA ACP transacylase"/>
    <property type="match status" value="1"/>
</dbReference>
<evidence type="ECO:0000259" key="5">
    <source>
        <dbReference type="PROSITE" id="PS50075"/>
    </source>
</evidence>
<feature type="domain" description="Carrier" evidence="5">
    <location>
        <begin position="469"/>
        <end position="544"/>
    </location>
</feature>
<dbReference type="SUPFAM" id="SSF47336">
    <property type="entry name" value="ACP-like"/>
    <property type="match status" value="1"/>
</dbReference>
<keyword evidence="7" id="KW-1185">Reference proteome</keyword>
<dbReference type="InterPro" id="IPR016036">
    <property type="entry name" value="Malonyl_transacylase_ACP-bd"/>
</dbReference>
<keyword evidence="6" id="KW-0489">Methyltransferase</keyword>
<dbReference type="Pfam" id="PF05050">
    <property type="entry name" value="Methyltransf_21"/>
    <property type="match status" value="1"/>
</dbReference>
<dbReference type="SMART" id="SM00823">
    <property type="entry name" value="PKS_PP"/>
    <property type="match status" value="1"/>
</dbReference>
<feature type="compositionally biased region" description="Polar residues" evidence="4">
    <location>
        <begin position="545"/>
        <end position="567"/>
    </location>
</feature>
<dbReference type="InterPro" id="IPR009081">
    <property type="entry name" value="PP-bd_ACP"/>
</dbReference>
<dbReference type="InterPro" id="IPR014043">
    <property type="entry name" value="Acyl_transferase_dom"/>
</dbReference>
<dbReference type="NCBIfam" id="TIGR01444">
    <property type="entry name" value="fkbM_fam"/>
    <property type="match status" value="1"/>
</dbReference>
<accession>A0ABZ2LKR9</accession>
<keyword evidence="3" id="KW-0808">Transferase</keyword>
<organism evidence="6 7">
    <name type="scientific">Pendulispora rubella</name>
    <dbReference type="NCBI Taxonomy" id="2741070"/>
    <lineage>
        <taxon>Bacteria</taxon>
        <taxon>Pseudomonadati</taxon>
        <taxon>Myxococcota</taxon>
        <taxon>Myxococcia</taxon>
        <taxon>Myxococcales</taxon>
        <taxon>Sorangiineae</taxon>
        <taxon>Pendulisporaceae</taxon>
        <taxon>Pendulispora</taxon>
    </lineage>
</organism>
<dbReference type="InterPro" id="IPR001227">
    <property type="entry name" value="Ac_transferase_dom_sf"/>
</dbReference>
<dbReference type="SMART" id="SM00827">
    <property type="entry name" value="PKS_AT"/>
    <property type="match status" value="1"/>
</dbReference>
<dbReference type="Pfam" id="PF00550">
    <property type="entry name" value="PP-binding"/>
    <property type="match status" value="1"/>
</dbReference>
<dbReference type="PROSITE" id="PS00012">
    <property type="entry name" value="PHOSPHOPANTETHEINE"/>
    <property type="match status" value="1"/>
</dbReference>
<evidence type="ECO:0000313" key="7">
    <source>
        <dbReference type="Proteomes" id="UP001374803"/>
    </source>
</evidence>
<dbReference type="Gene3D" id="1.10.1200.10">
    <property type="entry name" value="ACP-like"/>
    <property type="match status" value="1"/>
</dbReference>
<reference evidence="6" key="1">
    <citation type="submission" date="2021-12" db="EMBL/GenBank/DDBJ databases">
        <title>Discovery of the Pendulisporaceae a myxobacterial family with distinct sporulation behavior and unique specialized metabolism.</title>
        <authorList>
            <person name="Garcia R."/>
            <person name="Popoff A."/>
            <person name="Bader C.D."/>
            <person name="Loehr J."/>
            <person name="Walesch S."/>
            <person name="Walt C."/>
            <person name="Boldt J."/>
            <person name="Bunk B."/>
            <person name="Haeckl F.J.F.P.J."/>
            <person name="Gunesch A.P."/>
            <person name="Birkelbach J."/>
            <person name="Nuebel U."/>
            <person name="Pietschmann T."/>
            <person name="Bach T."/>
            <person name="Mueller R."/>
        </authorList>
    </citation>
    <scope>NUCLEOTIDE SEQUENCE</scope>
    <source>
        <strain evidence="6">MSr11367</strain>
    </source>
</reference>
<dbReference type="RefSeq" id="WP_394839104.1">
    <property type="nucleotide sequence ID" value="NZ_CP089929.1"/>
</dbReference>
<dbReference type="InterPro" id="IPR006162">
    <property type="entry name" value="Ppantetheine_attach_site"/>
</dbReference>
<dbReference type="SUPFAM" id="SSF53335">
    <property type="entry name" value="S-adenosyl-L-methionine-dependent methyltransferases"/>
    <property type="match status" value="1"/>
</dbReference>
<protein>
    <submittedName>
        <fullName evidence="6">FkbM family methyltransferase</fullName>
    </submittedName>
</protein>
<dbReference type="InterPro" id="IPR036736">
    <property type="entry name" value="ACP-like_sf"/>
</dbReference>
<dbReference type="Pfam" id="PF00698">
    <property type="entry name" value="Acyl_transf_1"/>
    <property type="match status" value="1"/>
</dbReference>
<feature type="region of interest" description="Disordered" evidence="4">
    <location>
        <begin position="544"/>
        <end position="567"/>
    </location>
</feature>
<evidence type="ECO:0000256" key="2">
    <source>
        <dbReference type="ARBA" id="ARBA00022553"/>
    </source>
</evidence>
<dbReference type="Gene3D" id="3.30.70.3290">
    <property type="match status" value="1"/>
</dbReference>
<dbReference type="InterPro" id="IPR020806">
    <property type="entry name" value="PKS_PP-bd"/>
</dbReference>
<proteinExistence type="predicted"/>
<dbReference type="Gene3D" id="3.40.50.150">
    <property type="entry name" value="Vaccinia Virus protein VP39"/>
    <property type="match status" value="1"/>
</dbReference>
<dbReference type="Gene3D" id="3.30.70.250">
    <property type="entry name" value="Malonyl-CoA ACP transacylase, ACP-binding"/>
    <property type="match status" value="1"/>
</dbReference>
<dbReference type="InterPro" id="IPR029063">
    <property type="entry name" value="SAM-dependent_MTases_sf"/>
</dbReference>
<keyword evidence="1" id="KW-0596">Phosphopantetheine</keyword>
<dbReference type="InterPro" id="IPR050091">
    <property type="entry name" value="PKS_NRPS_Biosynth_Enz"/>
</dbReference>
<dbReference type="PROSITE" id="PS50075">
    <property type="entry name" value="CARRIER"/>
    <property type="match status" value="1"/>
</dbReference>
<dbReference type="InterPro" id="IPR006342">
    <property type="entry name" value="FkbM_mtfrase"/>
</dbReference>
<dbReference type="Gene3D" id="3.40.366.10">
    <property type="entry name" value="Malonyl-Coenzyme A Acyl Carrier Protein, domain 2"/>
    <property type="match status" value="1"/>
</dbReference>